<organism evidence="5">
    <name type="scientific">marine metagenome</name>
    <dbReference type="NCBI Taxonomy" id="408172"/>
    <lineage>
        <taxon>unclassified sequences</taxon>
        <taxon>metagenomes</taxon>
        <taxon>ecological metagenomes</taxon>
    </lineage>
</organism>
<evidence type="ECO:0000313" key="5">
    <source>
        <dbReference type="EMBL" id="SVB64406.1"/>
    </source>
</evidence>
<protein>
    <recommendedName>
        <fullName evidence="4">Bacterial repeat domain-containing protein</fullName>
    </recommendedName>
</protein>
<evidence type="ECO:0000256" key="1">
    <source>
        <dbReference type="ARBA" id="ARBA00022723"/>
    </source>
</evidence>
<dbReference type="EMBL" id="UINC01050896">
    <property type="protein sequence ID" value="SVB64406.1"/>
    <property type="molecule type" value="Genomic_DNA"/>
</dbReference>
<dbReference type="InterPro" id="IPR013783">
    <property type="entry name" value="Ig-like_fold"/>
</dbReference>
<gene>
    <name evidence="5" type="ORF">METZ01_LOCUS217260</name>
</gene>
<evidence type="ECO:0000256" key="2">
    <source>
        <dbReference type="ARBA" id="ARBA00023180"/>
    </source>
</evidence>
<dbReference type="Gene3D" id="2.160.20.10">
    <property type="entry name" value="Single-stranded right-handed beta-helix, Pectin lyase-like"/>
    <property type="match status" value="1"/>
</dbReference>
<keyword evidence="2" id="KW-0325">Glycoprotein</keyword>
<dbReference type="InterPro" id="IPR044060">
    <property type="entry name" value="Bacterial_rp_domain"/>
</dbReference>
<feature type="non-terminal residue" evidence="5">
    <location>
        <position position="514"/>
    </location>
</feature>
<reference evidence="5" key="1">
    <citation type="submission" date="2018-05" db="EMBL/GenBank/DDBJ databases">
        <authorList>
            <person name="Lanie J.A."/>
            <person name="Ng W.-L."/>
            <person name="Kazmierczak K.M."/>
            <person name="Andrzejewski T.M."/>
            <person name="Davidsen T.M."/>
            <person name="Wayne K.J."/>
            <person name="Tettelin H."/>
            <person name="Glass J.I."/>
            <person name="Rusch D."/>
            <person name="Podicherti R."/>
            <person name="Tsui H.-C.T."/>
            <person name="Winkler M.E."/>
        </authorList>
    </citation>
    <scope>NUCLEOTIDE SEQUENCE</scope>
</reference>
<feature type="region of interest" description="Disordered" evidence="3">
    <location>
        <begin position="252"/>
        <end position="273"/>
    </location>
</feature>
<name>A0A382FMQ9_9ZZZZ</name>
<dbReference type="GO" id="GO:0046872">
    <property type="term" value="F:metal ion binding"/>
    <property type="evidence" value="ECO:0007669"/>
    <property type="project" value="UniProtKB-KW"/>
</dbReference>
<proteinExistence type="predicted"/>
<accession>A0A382FMQ9</accession>
<dbReference type="Pfam" id="PF18998">
    <property type="entry name" value="Flg_new_2"/>
    <property type="match status" value="1"/>
</dbReference>
<dbReference type="PANTHER" id="PTHR42970:SF1">
    <property type="entry name" value="PECTATE LYASE C-RELATED"/>
    <property type="match status" value="1"/>
</dbReference>
<dbReference type="Gene3D" id="2.60.40.10">
    <property type="entry name" value="Immunoglobulins"/>
    <property type="match status" value="1"/>
</dbReference>
<feature type="domain" description="Bacterial repeat" evidence="4">
    <location>
        <begin position="402"/>
        <end position="441"/>
    </location>
</feature>
<evidence type="ECO:0000256" key="3">
    <source>
        <dbReference type="SAM" id="MobiDB-lite"/>
    </source>
</evidence>
<dbReference type="AlphaFoldDB" id="A0A382FMQ9"/>
<evidence type="ECO:0000259" key="4">
    <source>
        <dbReference type="Pfam" id="PF18998"/>
    </source>
</evidence>
<dbReference type="InterPro" id="IPR011050">
    <property type="entry name" value="Pectin_lyase_fold/virulence"/>
</dbReference>
<keyword evidence="1" id="KW-0479">Metal-binding</keyword>
<dbReference type="PANTHER" id="PTHR42970">
    <property type="entry name" value="PECTATE LYASE C-RELATED"/>
    <property type="match status" value="1"/>
</dbReference>
<dbReference type="SUPFAM" id="SSF51126">
    <property type="entry name" value="Pectin lyase-like"/>
    <property type="match status" value="1"/>
</dbReference>
<sequence length="514" mass="57904">MQWCLVGESLRHSVHESGKHGYGGVWGGKKASFHHNLLAHHDSRNPRLGEYASSYALSDLVDLRNNVIYNWQGNSCYGGEGMNVNIVNNYYKAGPATTKYQERIIAIWNRIETWDPLYNIWGKFYINGNVLTESERATNDNWNYGVQFDSKWSHISNTERQNLRLESPLETSIVTTHTAEEAYQKVLQFVGASLKRDPVDRRIIHDVTTGAATYMDGGNGSTSGFIDTQDAVGGWPELKSLSAPVDIDDDGMPDEWETTNGLDPNDPSDGNKDFNNDGYTNIEDYLNSLALQYYDTKPLVNTIKPKNNELFIVSKKVNIEVEAYANDYNGGSITKIELYLDKQLVKKENNANQIVTKLRGVSHGMHHIIVKATDNSGNISIDTTTVYVGTKKVRINIEEDARNGHVKLEPDGGLYTEDIDVNIMAIPNEGYHFHSWIKDIESEQELLTIKTTDHITLKPIFVANKDPLNMYRKPIKITFGPLEGFYAPSGYIADGGSPYFRRSNGYTYGWLEGY</sequence>
<dbReference type="InterPro" id="IPR012334">
    <property type="entry name" value="Pectin_lyas_fold"/>
</dbReference>
<dbReference type="InterPro" id="IPR052063">
    <property type="entry name" value="Polysaccharide_Lyase_1"/>
</dbReference>